<organism evidence="2 3">
    <name type="scientific">Candidatus Moanibacter tarae</name>
    <dbReference type="NCBI Taxonomy" id="2200854"/>
    <lineage>
        <taxon>Bacteria</taxon>
        <taxon>Pseudomonadati</taxon>
        <taxon>Verrucomicrobiota</taxon>
        <taxon>Opitutia</taxon>
        <taxon>Puniceicoccales</taxon>
        <taxon>Puniceicoccales incertae sedis</taxon>
        <taxon>Candidatus Moanibacter</taxon>
    </lineage>
</organism>
<dbReference type="EMBL" id="CP029803">
    <property type="protein sequence ID" value="AWT59672.1"/>
    <property type="molecule type" value="Genomic_DNA"/>
</dbReference>
<keyword evidence="1" id="KW-1133">Transmembrane helix</keyword>
<gene>
    <name evidence="2" type="ORF">DF168_00866</name>
</gene>
<feature type="transmembrane region" description="Helical" evidence="1">
    <location>
        <begin position="72"/>
        <end position="93"/>
    </location>
</feature>
<evidence type="ECO:0000256" key="1">
    <source>
        <dbReference type="SAM" id="Phobius"/>
    </source>
</evidence>
<sequence>MLHLRISDTAIGARSCPGGLIRYQLIISLEEMTDLMDQKNFRAICLSEQMFNLGTVGSIEVRKDQLFDRRTSLLLFPLVSTLGHLLILFQRVLKESPRI</sequence>
<keyword evidence="1" id="KW-0472">Membrane</keyword>
<dbReference type="KEGG" id="mtar:DF168_00866"/>
<evidence type="ECO:0000313" key="3">
    <source>
        <dbReference type="Proteomes" id="UP000247465"/>
    </source>
</evidence>
<dbReference type="Proteomes" id="UP000247465">
    <property type="component" value="Chromosome"/>
</dbReference>
<reference evidence="2 3" key="1">
    <citation type="submission" date="2018-06" db="EMBL/GenBank/DDBJ databases">
        <title>Draft Genome Sequence of a Novel Marine Bacterium Related to the Verrucomicrobia.</title>
        <authorList>
            <person name="Vosseberg J."/>
            <person name="Martijn J."/>
            <person name="Ettema T.J.G."/>
        </authorList>
    </citation>
    <scope>NUCLEOTIDE SEQUENCE [LARGE SCALE GENOMIC DNA]</scope>
    <source>
        <strain evidence="2">TARA_B100001123</strain>
    </source>
</reference>
<accession>A0A2Z4APK0</accession>
<proteinExistence type="predicted"/>
<name>A0A2Z4APK0_9BACT</name>
<protein>
    <submittedName>
        <fullName evidence="2">Uncharacterized protein</fullName>
    </submittedName>
</protein>
<evidence type="ECO:0000313" key="2">
    <source>
        <dbReference type="EMBL" id="AWT59672.1"/>
    </source>
</evidence>
<dbReference type="AlphaFoldDB" id="A0A2Z4APK0"/>
<keyword evidence="1" id="KW-0812">Transmembrane</keyword>